<dbReference type="Pfam" id="PF17921">
    <property type="entry name" value="Integrase_H2C2"/>
    <property type="match status" value="1"/>
</dbReference>
<evidence type="ECO:0000313" key="2">
    <source>
        <dbReference type="EMBL" id="WMV14251.1"/>
    </source>
</evidence>
<name>A0AAF0Q084_SOLVR</name>
<dbReference type="InterPro" id="IPR041588">
    <property type="entry name" value="Integrase_H2C2"/>
</dbReference>
<organism evidence="2 3">
    <name type="scientific">Solanum verrucosum</name>
    <dbReference type="NCBI Taxonomy" id="315347"/>
    <lineage>
        <taxon>Eukaryota</taxon>
        <taxon>Viridiplantae</taxon>
        <taxon>Streptophyta</taxon>
        <taxon>Embryophyta</taxon>
        <taxon>Tracheophyta</taxon>
        <taxon>Spermatophyta</taxon>
        <taxon>Magnoliopsida</taxon>
        <taxon>eudicotyledons</taxon>
        <taxon>Gunneridae</taxon>
        <taxon>Pentapetalae</taxon>
        <taxon>asterids</taxon>
        <taxon>lamiids</taxon>
        <taxon>Solanales</taxon>
        <taxon>Solanaceae</taxon>
        <taxon>Solanoideae</taxon>
        <taxon>Solaneae</taxon>
        <taxon>Solanum</taxon>
    </lineage>
</organism>
<gene>
    <name evidence="2" type="ORF">MTR67_007636</name>
</gene>
<evidence type="ECO:0000259" key="1">
    <source>
        <dbReference type="Pfam" id="PF17921"/>
    </source>
</evidence>
<accession>A0AAF0Q084</accession>
<sequence>MGFLYHPCKANVVVDALRRLSMGSTSHVEEGNKELAKDMHRLAQLGVKEKQDKDPIFLELKANVHKQKVMAFEKGGDGMLRYQGRLCVLKVDELQKKIMEEAYSSKYSIHPDSTKKYRDLREVYWWSSMKGHIAEFVIKCPNFKQVNVEHQRPGGVAQNIEIPK</sequence>
<dbReference type="EMBL" id="CP133613">
    <property type="protein sequence ID" value="WMV14251.1"/>
    <property type="molecule type" value="Genomic_DNA"/>
</dbReference>
<proteinExistence type="predicted"/>
<dbReference type="Gene3D" id="1.10.340.70">
    <property type="match status" value="1"/>
</dbReference>
<dbReference type="AlphaFoldDB" id="A0AAF0Q084"/>
<evidence type="ECO:0000313" key="3">
    <source>
        <dbReference type="Proteomes" id="UP001234989"/>
    </source>
</evidence>
<protein>
    <recommendedName>
        <fullName evidence="1">Integrase zinc-binding domain-containing protein</fullName>
    </recommendedName>
</protein>
<feature type="domain" description="Integrase zinc-binding" evidence="1">
    <location>
        <begin position="93"/>
        <end position="147"/>
    </location>
</feature>
<reference evidence="2" key="1">
    <citation type="submission" date="2023-08" db="EMBL/GenBank/DDBJ databases">
        <title>A de novo genome assembly of Solanum verrucosum Schlechtendal, a Mexican diploid species geographically isolated from the other diploid A-genome species in potato relatives.</title>
        <authorList>
            <person name="Hosaka K."/>
        </authorList>
    </citation>
    <scope>NUCLEOTIDE SEQUENCE</scope>
    <source>
        <tissue evidence="2">Young leaves</tissue>
    </source>
</reference>
<dbReference type="Proteomes" id="UP001234989">
    <property type="component" value="Chromosome 2"/>
</dbReference>
<keyword evidence="3" id="KW-1185">Reference proteome</keyword>